<evidence type="ECO:0000256" key="3">
    <source>
        <dbReference type="ARBA" id="ARBA00022801"/>
    </source>
</evidence>
<gene>
    <name evidence="9" type="ORF">H7B90_17925</name>
</gene>
<reference evidence="9 10" key="1">
    <citation type="submission" date="2020-08" db="EMBL/GenBank/DDBJ databases">
        <title>Cohnella phylogeny.</title>
        <authorList>
            <person name="Dunlap C."/>
        </authorList>
    </citation>
    <scope>NUCLEOTIDE SEQUENCE [LARGE SCALE GENOMIC DNA]</scope>
    <source>
        <strain evidence="9 10">DSM 25239</strain>
    </source>
</reference>
<dbReference type="InterPro" id="IPR032291">
    <property type="entry name" value="Abn2_C"/>
</dbReference>
<evidence type="ECO:0000256" key="4">
    <source>
        <dbReference type="ARBA" id="ARBA00023295"/>
    </source>
</evidence>
<dbReference type="EMBL" id="JACJVR010000070">
    <property type="protein sequence ID" value="MBB6693286.1"/>
    <property type="molecule type" value="Genomic_DNA"/>
</dbReference>
<dbReference type="PANTHER" id="PTHR43301:SF3">
    <property type="entry name" value="ARABINAN ENDO-1,5-ALPHA-L-ARABINOSIDASE A-RELATED"/>
    <property type="match status" value="1"/>
</dbReference>
<dbReference type="GO" id="GO:0004553">
    <property type="term" value="F:hydrolase activity, hydrolyzing O-glycosyl compounds"/>
    <property type="evidence" value="ECO:0007669"/>
    <property type="project" value="InterPro"/>
</dbReference>
<feature type="active site" description="Proton donor" evidence="5">
    <location>
        <position position="231"/>
    </location>
</feature>
<name>A0A841TYD9_9BACL</name>
<keyword evidence="10" id="KW-1185">Reference proteome</keyword>
<feature type="site" description="Important for catalytic activity, responsible for pKa modulation of the active site Glu and correct orientation of both the proton donor and substrate" evidence="6">
    <location>
        <position position="174"/>
    </location>
</feature>
<comment type="pathway">
    <text evidence="1">Glycan metabolism; L-arabinan degradation.</text>
</comment>
<feature type="domain" description="Extracellular endo-alpha-(1-&gt;5)-L-arabinanase C-terminal" evidence="8">
    <location>
        <begin position="355"/>
        <end position="464"/>
    </location>
</feature>
<evidence type="ECO:0000256" key="1">
    <source>
        <dbReference type="ARBA" id="ARBA00004834"/>
    </source>
</evidence>
<evidence type="ECO:0000256" key="6">
    <source>
        <dbReference type="PIRSR" id="PIRSR606710-2"/>
    </source>
</evidence>
<dbReference type="Pfam" id="PF16369">
    <property type="entry name" value="GH43_C"/>
    <property type="match status" value="1"/>
</dbReference>
<accession>A0A841TYD9</accession>
<comment type="similarity">
    <text evidence="2 7">Belongs to the glycosyl hydrolase 43 family.</text>
</comment>
<dbReference type="InterPro" id="IPR006710">
    <property type="entry name" value="Glyco_hydro_43"/>
</dbReference>
<dbReference type="RefSeq" id="WP_185137336.1">
    <property type="nucleotide sequence ID" value="NZ_JACJVR010000070.1"/>
</dbReference>
<dbReference type="InterPro" id="IPR023296">
    <property type="entry name" value="Glyco_hydro_beta-prop_sf"/>
</dbReference>
<protein>
    <submittedName>
        <fullName evidence="9">Arabinan endo-1,5-alpha-L-arabinosidase</fullName>
    </submittedName>
</protein>
<dbReference type="Gene3D" id="2.40.128.10">
    <property type="match status" value="1"/>
</dbReference>
<dbReference type="Pfam" id="PF04616">
    <property type="entry name" value="Glyco_hydro_43"/>
    <property type="match status" value="1"/>
</dbReference>
<evidence type="ECO:0000256" key="5">
    <source>
        <dbReference type="PIRSR" id="PIRSR606710-1"/>
    </source>
</evidence>
<dbReference type="InterPro" id="IPR050727">
    <property type="entry name" value="GH43_arabinanases"/>
</dbReference>
<keyword evidence="4 7" id="KW-0326">Glycosidase</keyword>
<evidence type="ECO:0000256" key="2">
    <source>
        <dbReference type="ARBA" id="ARBA00009865"/>
    </source>
</evidence>
<evidence type="ECO:0000259" key="8">
    <source>
        <dbReference type="Pfam" id="PF16369"/>
    </source>
</evidence>
<comment type="caution">
    <text evidence="9">The sequence shown here is derived from an EMBL/GenBank/DDBJ whole genome shotgun (WGS) entry which is preliminary data.</text>
</comment>
<dbReference type="CDD" id="cd08998">
    <property type="entry name" value="GH43_Arb43a-like"/>
    <property type="match status" value="1"/>
</dbReference>
<keyword evidence="3 7" id="KW-0378">Hydrolase</keyword>
<dbReference type="PANTHER" id="PTHR43301">
    <property type="entry name" value="ARABINAN ENDO-1,5-ALPHA-L-ARABINOSIDASE"/>
    <property type="match status" value="1"/>
</dbReference>
<dbReference type="GO" id="GO:0005975">
    <property type="term" value="P:carbohydrate metabolic process"/>
    <property type="evidence" value="ECO:0007669"/>
    <property type="project" value="InterPro"/>
</dbReference>
<proteinExistence type="inferred from homology"/>
<dbReference type="Gene3D" id="2.115.10.20">
    <property type="entry name" value="Glycosyl hydrolase domain, family 43"/>
    <property type="match status" value="1"/>
</dbReference>
<evidence type="ECO:0000313" key="10">
    <source>
        <dbReference type="Proteomes" id="UP000553776"/>
    </source>
</evidence>
<dbReference type="AlphaFoldDB" id="A0A841TYD9"/>
<evidence type="ECO:0000313" key="9">
    <source>
        <dbReference type="EMBL" id="MBB6693286.1"/>
    </source>
</evidence>
<evidence type="ECO:0000256" key="7">
    <source>
        <dbReference type="RuleBase" id="RU361187"/>
    </source>
</evidence>
<organism evidence="9 10">
    <name type="scientific">Cohnella xylanilytica</name>
    <dbReference type="NCBI Taxonomy" id="557555"/>
    <lineage>
        <taxon>Bacteria</taxon>
        <taxon>Bacillati</taxon>
        <taxon>Bacillota</taxon>
        <taxon>Bacilli</taxon>
        <taxon>Bacillales</taxon>
        <taxon>Paenibacillaceae</taxon>
        <taxon>Cohnella</taxon>
    </lineage>
</organism>
<feature type="active site" description="Proton acceptor" evidence="5">
    <location>
        <position position="53"/>
    </location>
</feature>
<dbReference type="SUPFAM" id="SSF75005">
    <property type="entry name" value="Arabinanase/levansucrase/invertase"/>
    <property type="match status" value="1"/>
</dbReference>
<sequence>MAMLLMGAPLIGCSSSSPDGPKIVYPEKPVQYPMYDRTTLYREADWHTNNAHDPSIIKTEDGTYYVVGTDVRVGAPPKPGIMVRKSKDLIEWDWVGYALDGIPREAGEWTGATNLWAPDVHKFGDKYYLYYAASTFGSNRSYIGVATSSSMEGPWEDQGEVVKSDTGDEMNAIDPNIVIDADGKPWMSYGSFFGGIYLMELDPATGKPLKPGDKGVRIARRDPATEEGALEGPYIVYNEKFKKYYLFVSYDSLFADYNVRVGRSDRIAGPYVDMNGRSLDDADYLPQYEIGNKIMGGYRFSEGEGWIGPGHNSVLNDGGDYYIVHHARPEGDKNWMYLHVRRMLWTKEGWPVVSPERYAGEKEQKIAKADVAGDWDRIVFDKETDGQSEAVPLKLLANGRIGAKDGRDEWAFDGDHTVTLTWREEDGSVASTEELLLLPAWDWERDKPTLVFTGLRNDGTGVWGKKLDDRDD</sequence>
<dbReference type="Proteomes" id="UP000553776">
    <property type="component" value="Unassembled WGS sequence"/>
</dbReference>